<dbReference type="InterPro" id="IPR024534">
    <property type="entry name" value="JetD_C"/>
</dbReference>
<protein>
    <recommendedName>
        <fullName evidence="1">Wadjet protein JetD C-terminal domain-containing protein</fullName>
    </recommendedName>
</protein>
<dbReference type="Proteomes" id="UP000239706">
    <property type="component" value="Unassembled WGS sequence"/>
</dbReference>
<comment type="caution">
    <text evidence="2">The sequence shown here is derived from an EMBL/GenBank/DDBJ whole genome shotgun (WGS) entry which is preliminary data.</text>
</comment>
<keyword evidence="3" id="KW-1185">Reference proteome</keyword>
<dbReference type="Pfam" id="PF09983">
    <property type="entry name" value="JetD_C"/>
    <property type="match status" value="1"/>
</dbReference>
<evidence type="ECO:0000313" key="3">
    <source>
        <dbReference type="Proteomes" id="UP000239706"/>
    </source>
</evidence>
<feature type="domain" description="Wadjet protein JetD C-terminal" evidence="1">
    <location>
        <begin position="170"/>
        <end position="271"/>
    </location>
</feature>
<name>A0A2T0B6Z5_9CLOT</name>
<proteinExistence type="predicted"/>
<sequence>MCNKGEPLMKDIRKYDYKRIDTLEMQKFLSIYDYQKFAKTVEELEQKGIISPVKSSKTNGKNPALFNKYNILPEKKDYSEYEEELNYKLNYKLSKKYYLKHLEQYGKDREYIIKLSNFLNNKVHLLKTAVSENERSFQIWNREKYLKLEGGKRLLNNLNFDIENLNIYPTTEPLAYFSIHKNTPQKILILENKDTFYTLRHHMLKGNSTILGEEISTVIYGRGKDIWKTFKDFQICVEPYLLCKENEILYLGDLDYEGIVIYDKLQQDFKEDFYIKPFIKAYCYMIDKYIKENMELPLSKEGQNKNIGHVFLNNFSEHYINKIKDILKSGKYIPQEIININDLTKE</sequence>
<organism evidence="2 3">
    <name type="scientific">Clostridium liquoris</name>
    <dbReference type="NCBI Taxonomy" id="1289519"/>
    <lineage>
        <taxon>Bacteria</taxon>
        <taxon>Bacillati</taxon>
        <taxon>Bacillota</taxon>
        <taxon>Clostridia</taxon>
        <taxon>Eubacteriales</taxon>
        <taxon>Clostridiaceae</taxon>
        <taxon>Clostridium</taxon>
    </lineage>
</organism>
<gene>
    <name evidence="2" type="ORF">CLLI_07110</name>
</gene>
<dbReference type="AlphaFoldDB" id="A0A2T0B6Z5"/>
<reference evidence="2 3" key="1">
    <citation type="submission" date="2018-03" db="EMBL/GenBank/DDBJ databases">
        <title>Genome sequence of Clostridium liquoris DSM 100320.</title>
        <authorList>
            <person name="Poehlein A."/>
            <person name="Daniel R."/>
        </authorList>
    </citation>
    <scope>NUCLEOTIDE SEQUENCE [LARGE SCALE GENOMIC DNA]</scope>
    <source>
        <strain evidence="2 3">DSM 100320</strain>
    </source>
</reference>
<evidence type="ECO:0000313" key="2">
    <source>
        <dbReference type="EMBL" id="PRR79678.1"/>
    </source>
</evidence>
<dbReference type="EMBL" id="PVXO01000018">
    <property type="protein sequence ID" value="PRR79678.1"/>
    <property type="molecule type" value="Genomic_DNA"/>
</dbReference>
<accession>A0A2T0B6Z5</accession>
<evidence type="ECO:0000259" key="1">
    <source>
        <dbReference type="Pfam" id="PF09983"/>
    </source>
</evidence>